<protein>
    <submittedName>
        <fullName evidence="3">MAGE-domain-containing protein</fullName>
    </submittedName>
</protein>
<evidence type="ECO:0000313" key="3">
    <source>
        <dbReference type="EMBL" id="KXS19551.1"/>
    </source>
</evidence>
<dbReference type="STRING" id="1344416.A0A139AS18"/>
<evidence type="ECO:0000256" key="1">
    <source>
        <dbReference type="SAM" id="MobiDB-lite"/>
    </source>
</evidence>
<dbReference type="Pfam" id="PF01454">
    <property type="entry name" value="MAGE"/>
    <property type="match status" value="1"/>
</dbReference>
<dbReference type="GO" id="GO:0006281">
    <property type="term" value="P:DNA repair"/>
    <property type="evidence" value="ECO:0007669"/>
    <property type="project" value="TreeGrafter"/>
</dbReference>
<name>A0A139AS18_GONPJ</name>
<dbReference type="AlphaFoldDB" id="A0A139AS18"/>
<dbReference type="EMBL" id="KQ965738">
    <property type="protein sequence ID" value="KXS19551.1"/>
    <property type="molecule type" value="Genomic_DNA"/>
</dbReference>
<evidence type="ECO:0000259" key="2">
    <source>
        <dbReference type="PROSITE" id="PS50838"/>
    </source>
</evidence>
<feature type="compositionally biased region" description="Basic and acidic residues" evidence="1">
    <location>
        <begin position="34"/>
        <end position="44"/>
    </location>
</feature>
<feature type="region of interest" description="Disordered" evidence="1">
    <location>
        <begin position="1"/>
        <end position="94"/>
    </location>
</feature>
<dbReference type="GO" id="GO:0005634">
    <property type="term" value="C:nucleus"/>
    <property type="evidence" value="ECO:0007669"/>
    <property type="project" value="TreeGrafter"/>
</dbReference>
<proteinExistence type="predicted"/>
<evidence type="ECO:0000313" key="4">
    <source>
        <dbReference type="Proteomes" id="UP000070544"/>
    </source>
</evidence>
<dbReference type="Gene3D" id="1.10.10.1200">
    <property type="entry name" value="MAGE homology domain, winged helix WH1 motif"/>
    <property type="match status" value="1"/>
</dbReference>
<dbReference type="PANTHER" id="PTHR11736:SF14">
    <property type="entry name" value="NSE3 HOMOLOG, SMC5-SMC6 COMPLEX COMPONENT"/>
    <property type="match status" value="1"/>
</dbReference>
<dbReference type="PANTHER" id="PTHR11736">
    <property type="entry name" value="MELANOMA-ASSOCIATED ANTIGEN MAGE ANTIGEN"/>
    <property type="match status" value="1"/>
</dbReference>
<dbReference type="InterPro" id="IPR041898">
    <property type="entry name" value="MAGE_WH1"/>
</dbReference>
<keyword evidence="4" id="KW-1185">Reference proteome</keyword>
<dbReference type="InterPro" id="IPR041899">
    <property type="entry name" value="MAGE_WH2"/>
</dbReference>
<accession>A0A139AS18</accession>
<dbReference type="InterPro" id="IPR002190">
    <property type="entry name" value="MHD_dom"/>
</dbReference>
<reference evidence="3 4" key="1">
    <citation type="journal article" date="2015" name="Genome Biol. Evol.">
        <title>Phylogenomic analyses indicate that early fungi evolved digesting cell walls of algal ancestors of land plants.</title>
        <authorList>
            <person name="Chang Y."/>
            <person name="Wang S."/>
            <person name="Sekimoto S."/>
            <person name="Aerts A.L."/>
            <person name="Choi C."/>
            <person name="Clum A."/>
            <person name="LaButti K.M."/>
            <person name="Lindquist E.A."/>
            <person name="Yee Ngan C."/>
            <person name="Ohm R.A."/>
            <person name="Salamov A.A."/>
            <person name="Grigoriev I.V."/>
            <person name="Spatafora J.W."/>
            <person name="Berbee M.L."/>
        </authorList>
    </citation>
    <scope>NUCLEOTIDE SEQUENCE [LARGE SCALE GENOMIC DNA]</scope>
    <source>
        <strain evidence="3 4">JEL478</strain>
    </source>
</reference>
<dbReference type="OrthoDB" id="205198at2759"/>
<feature type="compositionally biased region" description="Acidic residues" evidence="1">
    <location>
        <begin position="45"/>
        <end position="61"/>
    </location>
</feature>
<dbReference type="OMA" id="GMQMVEQ"/>
<dbReference type="PROSITE" id="PS50838">
    <property type="entry name" value="MAGE"/>
    <property type="match status" value="1"/>
</dbReference>
<organism evidence="3 4">
    <name type="scientific">Gonapodya prolifera (strain JEL478)</name>
    <name type="common">Monoblepharis prolifera</name>
    <dbReference type="NCBI Taxonomy" id="1344416"/>
    <lineage>
        <taxon>Eukaryota</taxon>
        <taxon>Fungi</taxon>
        <taxon>Fungi incertae sedis</taxon>
        <taxon>Chytridiomycota</taxon>
        <taxon>Chytridiomycota incertae sedis</taxon>
        <taxon>Monoblepharidomycetes</taxon>
        <taxon>Monoblepharidales</taxon>
        <taxon>Gonapodyaceae</taxon>
        <taxon>Gonapodya</taxon>
    </lineage>
</organism>
<sequence length="301" mass="34471">MSHQQRASPDPPPSDDNEGEEERARQRQRKGKGKAVERRSRRGEEEEEDGQEWDGEEEEAEEERRRSKKKKVKGGDSATQSSQRKFRQQGDDEMQSKVRDLVRLAIFNEHKRVPLKKEDIIKRVFETHEKAFNVVFERAQNTLRDTFGMELVPLPAKQVRSEDDRGKRMKAVTPRAVWMLRSTLEPGKAVDLLQRSDTENITMGVLMVVLALIFVNGGTLAEGDALRHLATLNLTNNIPTMDLSVEKFLEQLAKDGHLDRLQRVEGEKQVVEYKWGPRTKTELDEAGILAFVREVSSTLLS</sequence>
<dbReference type="Proteomes" id="UP000070544">
    <property type="component" value="Unassembled WGS sequence"/>
</dbReference>
<dbReference type="Gene3D" id="1.10.10.1210">
    <property type="entry name" value="MAGE homology domain, winged helix WH2 motif"/>
    <property type="match status" value="1"/>
</dbReference>
<gene>
    <name evidence="3" type="ORF">M427DRAFT_453173</name>
</gene>
<dbReference type="InterPro" id="IPR037445">
    <property type="entry name" value="MAGE"/>
</dbReference>
<feature type="domain" description="MAGE" evidence="2">
    <location>
        <begin position="94"/>
        <end position="301"/>
    </location>
</feature>
<dbReference type="SMART" id="SM01373">
    <property type="entry name" value="MAGE"/>
    <property type="match status" value="1"/>
</dbReference>